<keyword evidence="3 6" id="KW-0812">Transmembrane</keyword>
<feature type="transmembrane region" description="Helical" evidence="6">
    <location>
        <begin position="152"/>
        <end position="172"/>
    </location>
</feature>
<dbReference type="GO" id="GO:0033573">
    <property type="term" value="C:high-affinity iron permease complex"/>
    <property type="evidence" value="ECO:0007669"/>
    <property type="project" value="InterPro"/>
</dbReference>
<evidence type="ECO:0000256" key="2">
    <source>
        <dbReference type="ARBA" id="ARBA00008333"/>
    </source>
</evidence>
<reference evidence="7 8" key="1">
    <citation type="submission" date="2020-06" db="EMBL/GenBank/DDBJ databases">
        <title>Complete genome of Azosprillum oryzae KACC14407.</title>
        <authorList>
            <person name="Kim M."/>
            <person name="Park Y.-J."/>
            <person name="Shin J.-H."/>
        </authorList>
    </citation>
    <scope>NUCLEOTIDE SEQUENCE [LARGE SCALE GENOMIC DNA]</scope>
    <source>
        <strain evidence="7 8">KACC 14407</strain>
        <plasmid evidence="7 8">unnamed7</plasmid>
    </source>
</reference>
<dbReference type="PANTHER" id="PTHR31632:SF2">
    <property type="entry name" value="PLASMA MEMBRANE IRON PERMEASE"/>
    <property type="match status" value="1"/>
</dbReference>
<name>A0A6N1AT45_9PROT</name>
<keyword evidence="5 6" id="KW-0472">Membrane</keyword>
<organism evidence="7 8">
    <name type="scientific">Azospirillum oryzae</name>
    <dbReference type="NCBI Taxonomy" id="286727"/>
    <lineage>
        <taxon>Bacteria</taxon>
        <taxon>Pseudomonadati</taxon>
        <taxon>Pseudomonadota</taxon>
        <taxon>Alphaproteobacteria</taxon>
        <taxon>Rhodospirillales</taxon>
        <taxon>Azospirillaceae</taxon>
        <taxon>Azospirillum</taxon>
    </lineage>
</organism>
<evidence type="ECO:0000256" key="1">
    <source>
        <dbReference type="ARBA" id="ARBA00004141"/>
    </source>
</evidence>
<feature type="transmembrane region" description="Helical" evidence="6">
    <location>
        <begin position="39"/>
        <end position="63"/>
    </location>
</feature>
<keyword evidence="7" id="KW-0614">Plasmid</keyword>
<comment type="similarity">
    <text evidence="2">Belongs to the oxidase-dependent Fe transporter (OFeT) (TC 9.A.10.1) family.</text>
</comment>
<keyword evidence="4 6" id="KW-1133">Transmembrane helix</keyword>
<dbReference type="RefSeq" id="WP_109154156.1">
    <property type="nucleotide sequence ID" value="NZ_BSOV01000001.1"/>
</dbReference>
<evidence type="ECO:0000313" key="7">
    <source>
        <dbReference type="EMBL" id="QKS54786.1"/>
    </source>
</evidence>
<evidence type="ECO:0000256" key="4">
    <source>
        <dbReference type="ARBA" id="ARBA00022989"/>
    </source>
</evidence>
<geneLocation type="plasmid" evidence="7 8">
    <name>unnamed7</name>
</geneLocation>
<dbReference type="KEGG" id="aoz:HUE56_30265"/>
<gene>
    <name evidence="7" type="ORF">HUE56_30265</name>
</gene>
<feature type="transmembrane region" description="Helical" evidence="6">
    <location>
        <begin position="6"/>
        <end position="27"/>
    </location>
</feature>
<comment type="subcellular location">
    <subcellularLocation>
        <location evidence="1">Membrane</location>
        <topology evidence="1">Multi-pass membrane protein</topology>
    </subcellularLocation>
</comment>
<evidence type="ECO:0000256" key="5">
    <source>
        <dbReference type="ARBA" id="ARBA00023136"/>
    </source>
</evidence>
<dbReference type="InterPro" id="IPR004923">
    <property type="entry name" value="FTR1/Fip1/EfeU"/>
</dbReference>
<dbReference type="Proteomes" id="UP000509702">
    <property type="component" value="Plasmid unnamed7"/>
</dbReference>
<dbReference type="EMBL" id="CP054622">
    <property type="protein sequence ID" value="QKS54786.1"/>
    <property type="molecule type" value="Genomic_DNA"/>
</dbReference>
<keyword evidence="8" id="KW-1185">Reference proteome</keyword>
<sequence length="277" mass="29860">MYGNVIFVVWRESVEALLVVGILNAWLAVNAPEARRARVFLWSGALAGLVVAGALGGTFVALADVLSDTAIGIFRTVMVLVAASLILQMVVWMRRHGRTMKRDLEGALGEAVTTENWWGVFTLALIALTREGSEAVVFLYGILSADLGDGRLPATGAGGLGLLAAFATYALLQLGSRRLSWKVFFRVTESMLLLLACALLVSGVDGLIDLDVLPALSRRLWDSSWLLSDGGSLGGLVAGLTGYRARPILTELLAFLAYWSFVLWLIARPRRQRTVAA</sequence>
<evidence type="ECO:0000256" key="6">
    <source>
        <dbReference type="SAM" id="Phobius"/>
    </source>
</evidence>
<feature type="transmembrane region" description="Helical" evidence="6">
    <location>
        <begin position="69"/>
        <end position="92"/>
    </location>
</feature>
<accession>A0A6N1AT45</accession>
<feature type="transmembrane region" description="Helical" evidence="6">
    <location>
        <begin position="248"/>
        <end position="267"/>
    </location>
</feature>
<dbReference type="Pfam" id="PF03239">
    <property type="entry name" value="FTR1"/>
    <property type="match status" value="1"/>
</dbReference>
<dbReference type="OrthoDB" id="7260758at2"/>
<feature type="transmembrane region" description="Helical" evidence="6">
    <location>
        <begin position="192"/>
        <end position="213"/>
    </location>
</feature>
<dbReference type="PANTHER" id="PTHR31632">
    <property type="entry name" value="IRON TRANSPORTER FTH1"/>
    <property type="match status" value="1"/>
</dbReference>
<dbReference type="AlphaFoldDB" id="A0A6N1AT45"/>
<evidence type="ECO:0000256" key="3">
    <source>
        <dbReference type="ARBA" id="ARBA00022692"/>
    </source>
</evidence>
<proteinExistence type="inferred from homology"/>
<protein>
    <submittedName>
        <fullName evidence="7">FTR1 family protein</fullName>
    </submittedName>
</protein>
<dbReference type="GO" id="GO:0015093">
    <property type="term" value="F:ferrous iron transmembrane transporter activity"/>
    <property type="evidence" value="ECO:0007669"/>
    <property type="project" value="TreeGrafter"/>
</dbReference>
<evidence type="ECO:0000313" key="8">
    <source>
        <dbReference type="Proteomes" id="UP000509702"/>
    </source>
</evidence>